<evidence type="ECO:0000313" key="3">
    <source>
        <dbReference type="Proteomes" id="UP000886805"/>
    </source>
</evidence>
<accession>A0A9D1X340</accession>
<reference evidence="2" key="1">
    <citation type="journal article" date="2021" name="PeerJ">
        <title>Extensive microbial diversity within the chicken gut microbiome revealed by metagenomics and culture.</title>
        <authorList>
            <person name="Gilroy R."/>
            <person name="Ravi A."/>
            <person name="Getino M."/>
            <person name="Pursley I."/>
            <person name="Horton D.L."/>
            <person name="Alikhan N.F."/>
            <person name="Baker D."/>
            <person name="Gharbi K."/>
            <person name="Hall N."/>
            <person name="Watson M."/>
            <person name="Adriaenssens E.M."/>
            <person name="Foster-Nyarko E."/>
            <person name="Jarju S."/>
            <person name="Secka A."/>
            <person name="Antonio M."/>
            <person name="Oren A."/>
            <person name="Chaudhuri R.R."/>
            <person name="La Ragione R."/>
            <person name="Hildebrand F."/>
            <person name="Pallen M.J."/>
        </authorList>
    </citation>
    <scope>NUCLEOTIDE SEQUENCE</scope>
    <source>
        <strain evidence="2">ChiSxjej3B15-1167</strain>
    </source>
</reference>
<reference evidence="2" key="2">
    <citation type="submission" date="2021-04" db="EMBL/GenBank/DDBJ databases">
        <authorList>
            <person name="Gilroy R."/>
        </authorList>
    </citation>
    <scope>NUCLEOTIDE SEQUENCE</scope>
    <source>
        <strain evidence="2">ChiSxjej3B15-1167</strain>
    </source>
</reference>
<dbReference type="Gene3D" id="3.60.40.10">
    <property type="entry name" value="PPM-type phosphatase domain"/>
    <property type="match status" value="1"/>
</dbReference>
<sequence length="276" mass="30987">MFQGVHTTVTGDSHIQKGIVCQDSAGVYVTDSFAIAVAADGHGSAKHFRSDAGSRIAVKITVELLKNYMSRADFREQFRAHPEFILSQMEKQILMKWREAVEEYHLENPLTEEEEQKQAAAGGKLRTAVIYGSTVLAAVIADGFSFGLVLGDGGFVVLDAAGHIFIPVEDKNSHANYTSSLCNTDAIHFFEHWYTEEPVKALFVSTDGLFKSFASEEDFLKYHGLLSQMFGDKERMEKSLRRNFEKRTREGSGDDISIAFVYTEETCEEEYHEKRS</sequence>
<dbReference type="EMBL" id="DXEQ01000042">
    <property type="protein sequence ID" value="HIX71692.1"/>
    <property type="molecule type" value="Genomic_DNA"/>
</dbReference>
<comment type="caution">
    <text evidence="2">The sequence shown here is derived from an EMBL/GenBank/DDBJ whole genome shotgun (WGS) entry which is preliminary data.</text>
</comment>
<dbReference type="SUPFAM" id="SSF81606">
    <property type="entry name" value="PP2C-like"/>
    <property type="match status" value="1"/>
</dbReference>
<dbReference type="Pfam" id="PF13672">
    <property type="entry name" value="PP2C_2"/>
    <property type="match status" value="1"/>
</dbReference>
<name>A0A9D1X340_9FIRM</name>
<dbReference type="Proteomes" id="UP000886805">
    <property type="component" value="Unassembled WGS sequence"/>
</dbReference>
<evidence type="ECO:0000313" key="2">
    <source>
        <dbReference type="EMBL" id="HIX71692.1"/>
    </source>
</evidence>
<evidence type="ECO:0000259" key="1">
    <source>
        <dbReference type="Pfam" id="PF13672"/>
    </source>
</evidence>
<feature type="domain" description="PPM-type phosphatase" evidence="1">
    <location>
        <begin position="10"/>
        <end position="243"/>
    </location>
</feature>
<organism evidence="2 3">
    <name type="scientific">Candidatus Anaerobutyricum stercoripullorum</name>
    <dbReference type="NCBI Taxonomy" id="2838456"/>
    <lineage>
        <taxon>Bacteria</taxon>
        <taxon>Bacillati</taxon>
        <taxon>Bacillota</taxon>
        <taxon>Clostridia</taxon>
        <taxon>Lachnospirales</taxon>
        <taxon>Lachnospiraceae</taxon>
        <taxon>Anaerobutyricum</taxon>
    </lineage>
</organism>
<dbReference type="InterPro" id="IPR036457">
    <property type="entry name" value="PPM-type-like_dom_sf"/>
</dbReference>
<proteinExistence type="predicted"/>
<gene>
    <name evidence="2" type="ORF">H9849_01585</name>
</gene>
<protein>
    <submittedName>
        <fullName evidence="2">Protein phosphatase 2C domain-containing protein</fullName>
    </submittedName>
</protein>
<dbReference type="AlphaFoldDB" id="A0A9D1X340"/>
<dbReference type="InterPro" id="IPR001932">
    <property type="entry name" value="PPM-type_phosphatase-like_dom"/>
</dbReference>